<evidence type="ECO:0000256" key="1">
    <source>
        <dbReference type="SAM" id="Phobius"/>
    </source>
</evidence>
<evidence type="ECO:0000313" key="3">
    <source>
        <dbReference type="EMBL" id="OEJ96192.1"/>
    </source>
</evidence>
<protein>
    <recommendedName>
        <fullName evidence="2">Macro domain-containing protein</fullName>
    </recommendedName>
</protein>
<proteinExistence type="predicted"/>
<dbReference type="InterPro" id="IPR002589">
    <property type="entry name" value="Macro_dom"/>
</dbReference>
<gene>
    <name evidence="3" type="ORF">J116_018680</name>
</gene>
<dbReference type="SUPFAM" id="SSF52949">
    <property type="entry name" value="Macro domain-like"/>
    <property type="match status" value="1"/>
</dbReference>
<keyword evidence="1" id="KW-1133">Transmembrane helix</keyword>
<dbReference type="AlphaFoldDB" id="A0A1D3DV44"/>
<keyword evidence="1" id="KW-0812">Transmembrane</keyword>
<name>A0A1D3DV44_9ACTN</name>
<comment type="caution">
    <text evidence="3">The sequence shown here is derived from an EMBL/GenBank/DDBJ whole genome shotgun (WGS) entry which is preliminary data.</text>
</comment>
<dbReference type="STRING" id="1306406.J116_018680"/>
<reference evidence="3 4" key="1">
    <citation type="journal article" date="2013" name="Genome Announc.">
        <title>Genome Sequence of Streptomyces violaceusniger Strain SPC6, a Halotolerant Streptomycete That Exhibits Rapid Growth and Development.</title>
        <authorList>
            <person name="Chen X."/>
            <person name="Zhang B."/>
            <person name="Zhang W."/>
            <person name="Wu X."/>
            <person name="Zhang M."/>
            <person name="Chen T."/>
            <person name="Liu G."/>
            <person name="Dyson P."/>
        </authorList>
    </citation>
    <scope>NUCLEOTIDE SEQUENCE [LARGE SCALE GENOMIC DNA]</scope>
    <source>
        <strain evidence="3 4">SPC6</strain>
    </source>
</reference>
<keyword evidence="4" id="KW-1185">Reference proteome</keyword>
<sequence>MSPLQLSTTAVLCVSGIALHIWSSAPDRAGRQYSLQLPVILLYSLAAALFLFSAFPDSMTEGRALGFGIGGAAGFAAFFLLVSFTWLSKTRRLDEVAAELKKATRENTALRRQLSQQRPAEDTARPVLQCTRYELPLQGDRRHRIGMITGNVANVLGTDVWVNSENTRMEMSRVDEPTLSATIRYHGGRRDDAGHLVHDTIALELAERMAGRSHVTAGSVLVTGPGELQESHQVRRILHVAAVEGEPGSGYRQVIDLERCVRNVLAEVDRLAAAGEPLRSVVLPLLGTGGGNSDLGKTVDALLAATVSYFRSHPASRIRVVYLLAYTDVQAAVCRAALDSEPGLLSESAG</sequence>
<dbReference type="InterPro" id="IPR043472">
    <property type="entry name" value="Macro_dom-like"/>
</dbReference>
<feature type="domain" description="Macro" evidence="2">
    <location>
        <begin position="132"/>
        <end position="342"/>
    </location>
</feature>
<dbReference type="PROSITE" id="PS51154">
    <property type="entry name" value="MACRO"/>
    <property type="match status" value="1"/>
</dbReference>
<evidence type="ECO:0000313" key="4">
    <source>
        <dbReference type="Proteomes" id="UP000095329"/>
    </source>
</evidence>
<evidence type="ECO:0000259" key="2">
    <source>
        <dbReference type="PROSITE" id="PS51154"/>
    </source>
</evidence>
<dbReference type="EMBL" id="ASHX02000001">
    <property type="protein sequence ID" value="OEJ96192.1"/>
    <property type="molecule type" value="Genomic_DNA"/>
</dbReference>
<feature type="transmembrane region" description="Helical" evidence="1">
    <location>
        <begin position="67"/>
        <end position="87"/>
    </location>
</feature>
<dbReference type="Proteomes" id="UP000095329">
    <property type="component" value="Unassembled WGS sequence"/>
</dbReference>
<organism evidence="3 4">
    <name type="scientific">Streptomyces thermolilacinus SPC6</name>
    <dbReference type="NCBI Taxonomy" id="1306406"/>
    <lineage>
        <taxon>Bacteria</taxon>
        <taxon>Bacillati</taxon>
        <taxon>Actinomycetota</taxon>
        <taxon>Actinomycetes</taxon>
        <taxon>Kitasatosporales</taxon>
        <taxon>Streptomycetaceae</taxon>
        <taxon>Streptomyces</taxon>
    </lineage>
</organism>
<dbReference type="eggNOG" id="COG2110">
    <property type="taxonomic scope" value="Bacteria"/>
</dbReference>
<dbReference type="Gene3D" id="3.40.220.10">
    <property type="entry name" value="Leucine Aminopeptidase, subunit E, domain 1"/>
    <property type="match status" value="1"/>
</dbReference>
<feature type="transmembrane region" description="Helical" evidence="1">
    <location>
        <begin position="35"/>
        <end position="55"/>
    </location>
</feature>
<feature type="transmembrane region" description="Helical" evidence="1">
    <location>
        <begin position="6"/>
        <end position="23"/>
    </location>
</feature>
<dbReference type="RefSeq" id="WP_023588595.1">
    <property type="nucleotide sequence ID" value="NZ_ASHX02000001.1"/>
</dbReference>
<keyword evidence="1" id="KW-0472">Membrane</keyword>
<dbReference type="OrthoDB" id="4547231at2"/>
<accession>A0A1D3DV44</accession>